<proteinExistence type="predicted"/>
<organism evidence="1 2">
    <name type="scientific">Ensete ventricosum</name>
    <name type="common">Abyssinian banana</name>
    <name type="synonym">Musa ensete</name>
    <dbReference type="NCBI Taxonomy" id="4639"/>
    <lineage>
        <taxon>Eukaryota</taxon>
        <taxon>Viridiplantae</taxon>
        <taxon>Streptophyta</taxon>
        <taxon>Embryophyta</taxon>
        <taxon>Tracheophyta</taxon>
        <taxon>Spermatophyta</taxon>
        <taxon>Magnoliopsida</taxon>
        <taxon>Liliopsida</taxon>
        <taxon>Zingiberales</taxon>
        <taxon>Musaceae</taxon>
        <taxon>Ensete</taxon>
    </lineage>
</organism>
<reference evidence="1 2" key="1">
    <citation type="journal article" date="2014" name="Agronomy (Basel)">
        <title>A Draft Genome Sequence for Ensete ventricosum, the Drought-Tolerant Tree Against Hunger.</title>
        <authorList>
            <person name="Harrison J."/>
            <person name="Moore K.A."/>
            <person name="Paszkiewicz K."/>
            <person name="Jones T."/>
            <person name="Grant M."/>
            <person name="Ambacheew D."/>
            <person name="Muzemil S."/>
            <person name="Studholme D.J."/>
        </authorList>
    </citation>
    <scope>NUCLEOTIDE SEQUENCE [LARGE SCALE GENOMIC DNA]</scope>
</reference>
<gene>
    <name evidence="1" type="ORF">B296_00035722</name>
</gene>
<accession>A0A426Y6X3</accession>
<comment type="caution">
    <text evidence="1">The sequence shown here is derived from an EMBL/GenBank/DDBJ whole genome shotgun (WGS) entry which is preliminary data.</text>
</comment>
<dbReference type="EMBL" id="AMZH03014524">
    <property type="protein sequence ID" value="RRT47499.1"/>
    <property type="molecule type" value="Genomic_DNA"/>
</dbReference>
<evidence type="ECO:0000313" key="2">
    <source>
        <dbReference type="Proteomes" id="UP000287651"/>
    </source>
</evidence>
<name>A0A426Y6X3_ENSVE</name>
<protein>
    <submittedName>
        <fullName evidence="1">Uncharacterized protein</fullName>
    </submittedName>
</protein>
<dbReference type="AlphaFoldDB" id="A0A426Y6X3"/>
<evidence type="ECO:0000313" key="1">
    <source>
        <dbReference type="EMBL" id="RRT47499.1"/>
    </source>
</evidence>
<sequence length="134" mass="14851">MVDAPSSLSSANPHKRLHLFINEKPFSSSSFDLLINWPTGLATKHLQQWGIADHYHRCRNISVFSSTSTMPLLHSSSSITTGVLGGLDLLLPIAAAYIHLSIKCDHYAQFASVRFSTADLSLCPWFSYTSIFHT</sequence>
<dbReference type="Proteomes" id="UP000287651">
    <property type="component" value="Unassembled WGS sequence"/>
</dbReference>